<dbReference type="InterPro" id="IPR001611">
    <property type="entry name" value="Leu-rich_rpt"/>
</dbReference>
<dbReference type="AlphaFoldDB" id="A0A2I0ILN9"/>
<evidence type="ECO:0000313" key="7">
    <source>
        <dbReference type="EMBL" id="PKI44928.1"/>
    </source>
</evidence>
<comment type="caution">
    <text evidence="7">The sequence shown here is derived from an EMBL/GenBank/DDBJ whole genome shotgun (WGS) entry which is preliminary data.</text>
</comment>
<keyword evidence="3" id="KW-0677">Repeat</keyword>
<evidence type="ECO:0000256" key="3">
    <source>
        <dbReference type="ARBA" id="ARBA00022737"/>
    </source>
</evidence>
<dbReference type="PANTHER" id="PTHR33463:SF204">
    <property type="entry name" value="NB-ARC DOMAIN-CONTAINING PROTEIN"/>
    <property type="match status" value="1"/>
</dbReference>
<dbReference type="PRINTS" id="PR00364">
    <property type="entry name" value="DISEASERSIST"/>
</dbReference>
<evidence type="ECO:0000256" key="1">
    <source>
        <dbReference type="ARBA" id="ARBA00008894"/>
    </source>
</evidence>
<dbReference type="FunFam" id="1.10.10.10:FF:000322">
    <property type="entry name" value="Probable disease resistance protein At1g63360"/>
    <property type="match status" value="1"/>
</dbReference>
<dbReference type="Gene3D" id="3.80.10.10">
    <property type="entry name" value="Ribonuclease Inhibitor"/>
    <property type="match status" value="2"/>
</dbReference>
<dbReference type="InterPro" id="IPR057135">
    <property type="entry name" value="At4g27190-like_LRR"/>
</dbReference>
<proteinExistence type="inferred from homology"/>
<dbReference type="Pfam" id="PF13855">
    <property type="entry name" value="LRR_8"/>
    <property type="match status" value="1"/>
</dbReference>
<evidence type="ECO:0000313" key="8">
    <source>
        <dbReference type="Proteomes" id="UP000233551"/>
    </source>
</evidence>
<name>A0A2I0ILN9_PUNGR</name>
<gene>
    <name evidence="7" type="ORF">CRG98_034668</name>
</gene>
<dbReference type="InterPro" id="IPR002182">
    <property type="entry name" value="NB-ARC"/>
</dbReference>
<accession>A0A2I0ILN9</accession>
<dbReference type="Pfam" id="PF23559">
    <property type="entry name" value="WHD_DRP"/>
    <property type="match status" value="1"/>
</dbReference>
<dbReference type="GO" id="GO:0043531">
    <property type="term" value="F:ADP binding"/>
    <property type="evidence" value="ECO:0007669"/>
    <property type="project" value="InterPro"/>
</dbReference>
<keyword evidence="2" id="KW-0433">Leucine-rich repeat</keyword>
<evidence type="ECO:0000256" key="2">
    <source>
        <dbReference type="ARBA" id="ARBA00022614"/>
    </source>
</evidence>
<dbReference type="InterPro" id="IPR003593">
    <property type="entry name" value="AAA+_ATPase"/>
</dbReference>
<dbReference type="SMART" id="SM00382">
    <property type="entry name" value="AAA"/>
    <property type="match status" value="1"/>
</dbReference>
<dbReference type="PANTHER" id="PTHR33463">
    <property type="entry name" value="NB-ARC DOMAIN-CONTAINING PROTEIN-RELATED"/>
    <property type="match status" value="1"/>
</dbReference>
<evidence type="ECO:0000259" key="6">
    <source>
        <dbReference type="SMART" id="SM00382"/>
    </source>
</evidence>
<dbReference type="InterPro" id="IPR058922">
    <property type="entry name" value="WHD_DRP"/>
</dbReference>
<protein>
    <recommendedName>
        <fullName evidence="6">AAA+ ATPase domain-containing protein</fullName>
    </recommendedName>
</protein>
<sequence length="707" mass="80847">MEIPLEPPVGLDSSFEEVWNWVQDESVRRIGIYGMGGVGKTTLLKKIHNEILGMKDKYDVVAWIVVSQPTSSKIQEIIWEKLHLSKSEWDSKSESDRSTENKESHRSTEGKNKESHRAAKEKKKELDEAAEEMRKELDRASKIRSQLKETSFLLFLDDVWEVIDLLNLGIPSHDHQHKSKIIFTTRSENVCGQMQAERKKKIDCLPPDKALELFRGKVLRVLEFSYDALPNETHKRCFLYCSIFPADHAYHMDELIDLWMGEGFLSECESLREARDYGIDIIRYLVRVCLLVEVGMSSFKMHDVVQDMALWVASEHGEKKYKILCQEKRRYFEPNEFMKWADAERISFWGVDGRMENFRVSVTTFSSLSTLIIRHSRVDLFPNGLFSFMPSLRVLDLSFNEPLAKLPIDIGVLVNLRYLNLRRTPIRRQPVLIKNLTKLEFLLIDRDCPVPKGLILSLTSLRVFSWESENLIKGKINDGEELHVIEELDGMNQIEDVCLQLIFAADVQKLLANCPHLQRCLRELEIRSVTIQKLSLKRMEHLRYLGLLDCTIGEISMVEGDPYGCGGETGRGDGSEFPHPLPSCYPEPTSTSTSSCPESQGCFRSLERLTISSCSKLTDVTILIYHAPILTSLKIDNCPSIRELISGDIEDSHVEKILSSLIELVLKDLPKLESICSRALPFPSLKSYDVRNCPNLKKGGAPARPMR</sequence>
<feature type="domain" description="AAA+ ATPase" evidence="6">
    <location>
        <begin position="26"/>
        <end position="229"/>
    </location>
</feature>
<dbReference type="GO" id="GO:0006952">
    <property type="term" value="P:defense response"/>
    <property type="evidence" value="ECO:0007669"/>
    <property type="project" value="UniProtKB-KW"/>
</dbReference>
<dbReference type="Gene3D" id="3.40.50.300">
    <property type="entry name" value="P-loop containing nucleotide triphosphate hydrolases"/>
    <property type="match status" value="1"/>
</dbReference>
<comment type="similarity">
    <text evidence="1">Belongs to the disease resistance NB-LRR family.</text>
</comment>
<dbReference type="InterPro" id="IPR036388">
    <property type="entry name" value="WH-like_DNA-bd_sf"/>
</dbReference>
<dbReference type="Proteomes" id="UP000233551">
    <property type="component" value="Unassembled WGS sequence"/>
</dbReference>
<dbReference type="SUPFAM" id="SSF52540">
    <property type="entry name" value="P-loop containing nucleoside triphosphate hydrolases"/>
    <property type="match status" value="1"/>
</dbReference>
<dbReference type="InterPro" id="IPR027417">
    <property type="entry name" value="P-loop_NTPase"/>
</dbReference>
<feature type="region of interest" description="Disordered" evidence="5">
    <location>
        <begin position="570"/>
        <end position="592"/>
    </location>
</feature>
<dbReference type="EMBL" id="PGOL01002818">
    <property type="protein sequence ID" value="PKI44928.1"/>
    <property type="molecule type" value="Genomic_DNA"/>
</dbReference>
<dbReference type="InterPro" id="IPR050905">
    <property type="entry name" value="Plant_NBS-LRR"/>
</dbReference>
<dbReference type="STRING" id="22663.A0A2I0ILN9"/>
<dbReference type="Pfam" id="PF00931">
    <property type="entry name" value="NB-ARC"/>
    <property type="match status" value="1"/>
</dbReference>
<dbReference type="Gene3D" id="1.10.10.10">
    <property type="entry name" value="Winged helix-like DNA-binding domain superfamily/Winged helix DNA-binding domain"/>
    <property type="match status" value="1"/>
</dbReference>
<keyword evidence="8" id="KW-1185">Reference proteome</keyword>
<feature type="region of interest" description="Disordered" evidence="5">
    <location>
        <begin position="90"/>
        <end position="130"/>
    </location>
</feature>
<dbReference type="InterPro" id="IPR032675">
    <property type="entry name" value="LRR_dom_sf"/>
</dbReference>
<organism evidence="7 8">
    <name type="scientific">Punica granatum</name>
    <name type="common">Pomegranate</name>
    <dbReference type="NCBI Taxonomy" id="22663"/>
    <lineage>
        <taxon>Eukaryota</taxon>
        <taxon>Viridiplantae</taxon>
        <taxon>Streptophyta</taxon>
        <taxon>Embryophyta</taxon>
        <taxon>Tracheophyta</taxon>
        <taxon>Spermatophyta</taxon>
        <taxon>Magnoliopsida</taxon>
        <taxon>eudicotyledons</taxon>
        <taxon>Gunneridae</taxon>
        <taxon>Pentapetalae</taxon>
        <taxon>rosids</taxon>
        <taxon>malvids</taxon>
        <taxon>Myrtales</taxon>
        <taxon>Lythraceae</taxon>
        <taxon>Punica</taxon>
    </lineage>
</organism>
<evidence type="ECO:0000256" key="4">
    <source>
        <dbReference type="ARBA" id="ARBA00022821"/>
    </source>
</evidence>
<dbReference type="Pfam" id="PF23247">
    <property type="entry name" value="LRR_RPS2"/>
    <property type="match status" value="1"/>
</dbReference>
<dbReference type="SUPFAM" id="SSF52058">
    <property type="entry name" value="L domain-like"/>
    <property type="match status" value="1"/>
</dbReference>
<evidence type="ECO:0000256" key="5">
    <source>
        <dbReference type="SAM" id="MobiDB-lite"/>
    </source>
</evidence>
<keyword evidence="4" id="KW-0611">Plant defense</keyword>
<reference evidence="7 8" key="1">
    <citation type="submission" date="2017-11" db="EMBL/GenBank/DDBJ databases">
        <title>De-novo sequencing of pomegranate (Punica granatum L.) genome.</title>
        <authorList>
            <person name="Akparov Z."/>
            <person name="Amiraslanov A."/>
            <person name="Hajiyeva S."/>
            <person name="Abbasov M."/>
            <person name="Kaur K."/>
            <person name="Hamwieh A."/>
            <person name="Solovyev V."/>
            <person name="Salamov A."/>
            <person name="Braich B."/>
            <person name="Kosarev P."/>
            <person name="Mahmoud A."/>
            <person name="Hajiyev E."/>
            <person name="Babayeva S."/>
            <person name="Izzatullayeva V."/>
            <person name="Mammadov A."/>
            <person name="Mammadov A."/>
            <person name="Sharifova S."/>
            <person name="Ojaghi J."/>
            <person name="Eynullazada K."/>
            <person name="Bayramov B."/>
            <person name="Abdulazimova A."/>
            <person name="Shahmuradov I."/>
        </authorList>
    </citation>
    <scope>NUCLEOTIDE SEQUENCE [LARGE SCALE GENOMIC DNA]</scope>
    <source>
        <strain evidence="8">cv. AG2017</strain>
        <tissue evidence="7">Leaf</tissue>
    </source>
</reference>